<dbReference type="EMBL" id="SOSA01000494">
    <property type="protein sequence ID" value="THC90674.1"/>
    <property type="molecule type" value="Genomic_DNA"/>
</dbReference>
<keyword evidence="2" id="KW-1185">Reference proteome</keyword>
<dbReference type="Proteomes" id="UP000308092">
    <property type="component" value="Unassembled WGS sequence"/>
</dbReference>
<reference evidence="1 2" key="1">
    <citation type="submission" date="2019-03" db="EMBL/GenBank/DDBJ databases">
        <title>The genome sequence of a newly discovered highly antifungal drug resistant Aspergillus species, Aspergillus tanneri NIH 1004.</title>
        <authorList>
            <person name="Mounaud S."/>
            <person name="Singh I."/>
            <person name="Joardar V."/>
            <person name="Pakala S."/>
            <person name="Pakala S."/>
            <person name="Venepally P."/>
            <person name="Hoover J."/>
            <person name="Nierman W."/>
            <person name="Chung J."/>
            <person name="Losada L."/>
        </authorList>
    </citation>
    <scope>NUCLEOTIDE SEQUENCE [LARGE SCALE GENOMIC DNA]</scope>
    <source>
        <strain evidence="1 2">NIH1004</strain>
    </source>
</reference>
<organism evidence="1 2">
    <name type="scientific">Aspergillus tanneri</name>
    <dbReference type="NCBI Taxonomy" id="1220188"/>
    <lineage>
        <taxon>Eukaryota</taxon>
        <taxon>Fungi</taxon>
        <taxon>Dikarya</taxon>
        <taxon>Ascomycota</taxon>
        <taxon>Pezizomycotina</taxon>
        <taxon>Eurotiomycetes</taxon>
        <taxon>Eurotiomycetidae</taxon>
        <taxon>Eurotiales</taxon>
        <taxon>Aspergillaceae</taxon>
        <taxon>Aspergillus</taxon>
        <taxon>Aspergillus subgen. Circumdati</taxon>
    </lineage>
</organism>
<evidence type="ECO:0000313" key="2">
    <source>
        <dbReference type="Proteomes" id="UP000308092"/>
    </source>
</evidence>
<sequence length="61" mass="6889">MSIHEALWQIHHQNFEAMLGSWLGIYDGITNSNAFEASTADSEEEAQLNLSLAYDHPIRTL</sequence>
<name>A0A4V3UNC6_9EURO</name>
<dbReference type="AlphaFoldDB" id="A0A4V3UNC6"/>
<proteinExistence type="predicted"/>
<gene>
    <name evidence="1" type="ORF">EYZ11_009867</name>
</gene>
<protein>
    <submittedName>
        <fullName evidence="1">Uncharacterized protein</fullName>
    </submittedName>
</protein>
<evidence type="ECO:0000313" key="1">
    <source>
        <dbReference type="EMBL" id="THC90674.1"/>
    </source>
</evidence>
<dbReference type="VEuPathDB" id="FungiDB:EYZ11_009867"/>
<accession>A0A4V3UNC6</accession>
<comment type="caution">
    <text evidence="1">The sequence shown here is derived from an EMBL/GenBank/DDBJ whole genome shotgun (WGS) entry which is preliminary data.</text>
</comment>